<comment type="caution">
    <text evidence="2">The sequence shown here is derived from an EMBL/GenBank/DDBJ whole genome shotgun (WGS) entry which is preliminary data.</text>
</comment>
<reference evidence="3" key="1">
    <citation type="submission" date="2023-07" db="EMBL/GenBank/DDBJ databases">
        <title>Whole genome shotgun sequence of Streptomyces cacaoi subsp. asoensis NBRC 13813.</title>
        <authorList>
            <person name="Komaki H."/>
            <person name="Tamura T."/>
        </authorList>
    </citation>
    <scope>NUCLEOTIDE SEQUENCE [LARGE SCALE GENOMIC DNA]</scope>
    <source>
        <strain evidence="3">NBRC 13813</strain>
    </source>
</reference>
<name>A0ABQ3SCB7_9ACTN</name>
<sequence length="468" mass="50886">MFDAQPWLITAAPVPAVDHRWRSPLPFDPVFLEAPDHWPTAAPVENAASALSPLGLMGETPTRPAASIYDPPEGPDDAPASPGLDLVLVIDTSPSMTAWYPAANAITACLRDLPHFHSVQVIEMRNRRPASSDDLFHPTDRQTLQAERFSPDRSKITLVLTDGVGAAWKRCLLWPDLYQWATSHTVAILHVLPHHHWSLSGIPAQPMQLRAVHEWCPNGQLETAPTEHDSTAQAGAADAQDQSVVIPVLEIRKRWLDQWTRLLLTDFLVHQQALTVTALAPPTAVVPAPARAQDDAPNASQLIAEFHTTAPEHAFSLAILLAVAPLNRFVMQLIATELAPAATTRDLSAVLTSGLLVSLEPSIGVANDYGKITFDFLPEVRQNLLAIGESSQTRRAIALLDTYLGAYAPALQGISERMRQPTVQALPAINEHTAPYLEIEHSLLTALSGETTAHRSVAATLRARLDST</sequence>
<protein>
    <submittedName>
        <fullName evidence="2">Uncharacterized protein</fullName>
    </submittedName>
</protein>
<organism evidence="2 3">
    <name type="scientific">Streptomyces asoensis</name>
    <dbReference type="NCBI Taxonomy" id="249586"/>
    <lineage>
        <taxon>Bacteria</taxon>
        <taxon>Bacillati</taxon>
        <taxon>Actinomycetota</taxon>
        <taxon>Actinomycetes</taxon>
        <taxon>Kitasatosporales</taxon>
        <taxon>Streptomycetaceae</taxon>
        <taxon>Streptomyces</taxon>
    </lineage>
</organism>
<dbReference type="InterPro" id="IPR047738">
    <property type="entry name" value="SAV_2336-like_N"/>
</dbReference>
<dbReference type="NCBIfam" id="NF041121">
    <property type="entry name" value="SAV_2336_NTERM"/>
    <property type="match status" value="1"/>
</dbReference>
<evidence type="ECO:0000313" key="2">
    <source>
        <dbReference type="EMBL" id="GHI65763.1"/>
    </source>
</evidence>
<proteinExistence type="predicted"/>
<evidence type="ECO:0000256" key="1">
    <source>
        <dbReference type="SAM" id="MobiDB-lite"/>
    </source>
</evidence>
<gene>
    <name evidence="2" type="ORF">Saso_74130</name>
</gene>
<accession>A0ABQ3SCB7</accession>
<dbReference type="Proteomes" id="UP000649259">
    <property type="component" value="Unassembled WGS sequence"/>
</dbReference>
<evidence type="ECO:0000313" key="3">
    <source>
        <dbReference type="Proteomes" id="UP000649259"/>
    </source>
</evidence>
<keyword evidence="3" id="KW-1185">Reference proteome</keyword>
<dbReference type="EMBL" id="BNEB01000006">
    <property type="protein sequence ID" value="GHI65763.1"/>
    <property type="molecule type" value="Genomic_DNA"/>
</dbReference>
<feature type="region of interest" description="Disordered" evidence="1">
    <location>
        <begin position="62"/>
        <end position="81"/>
    </location>
</feature>